<gene>
    <name evidence="2" type="ORF">UU14_C0027G0024</name>
</gene>
<sequence length="63" mass="7222">MTNNEFNQSRFRRSTLPDVTPGMLEDLVPNLFSRFDVEGSAQEVRRDLVTKEEESDTTTTGQQ</sequence>
<protein>
    <submittedName>
        <fullName evidence="2">Uncharacterized protein</fullName>
    </submittedName>
</protein>
<reference evidence="2 3" key="1">
    <citation type="journal article" date="2015" name="Nature">
        <title>rRNA introns, odd ribosomes, and small enigmatic genomes across a large radiation of phyla.</title>
        <authorList>
            <person name="Brown C.T."/>
            <person name="Hug L.A."/>
            <person name="Thomas B.C."/>
            <person name="Sharon I."/>
            <person name="Castelle C.J."/>
            <person name="Singh A."/>
            <person name="Wilkins M.J."/>
            <person name="Williams K.H."/>
            <person name="Banfield J.F."/>
        </authorList>
    </citation>
    <scope>NUCLEOTIDE SEQUENCE [LARGE SCALE GENOMIC DNA]</scope>
</reference>
<comment type="caution">
    <text evidence="2">The sequence shown here is derived from an EMBL/GenBank/DDBJ whole genome shotgun (WGS) entry which is preliminary data.</text>
</comment>
<evidence type="ECO:0000256" key="1">
    <source>
        <dbReference type="SAM" id="MobiDB-lite"/>
    </source>
</evidence>
<accession>A0A0G0VHH5</accession>
<dbReference type="Proteomes" id="UP000034664">
    <property type="component" value="Unassembled WGS sequence"/>
</dbReference>
<evidence type="ECO:0000313" key="2">
    <source>
        <dbReference type="EMBL" id="KKR71485.1"/>
    </source>
</evidence>
<name>A0A0G0VHH5_9BACT</name>
<evidence type="ECO:0000313" key="3">
    <source>
        <dbReference type="Proteomes" id="UP000034664"/>
    </source>
</evidence>
<proteinExistence type="predicted"/>
<organism evidence="2 3">
    <name type="scientific">Candidatus Roizmanbacteria bacterium GW2011_GWB1_40_7</name>
    <dbReference type="NCBI Taxonomy" id="1618482"/>
    <lineage>
        <taxon>Bacteria</taxon>
        <taxon>Candidatus Roizmaniibacteriota</taxon>
    </lineage>
</organism>
<dbReference type="AlphaFoldDB" id="A0A0G0VHH5"/>
<feature type="region of interest" description="Disordered" evidence="1">
    <location>
        <begin position="42"/>
        <end position="63"/>
    </location>
</feature>
<dbReference type="EMBL" id="LBZM01000027">
    <property type="protein sequence ID" value="KKR71485.1"/>
    <property type="molecule type" value="Genomic_DNA"/>
</dbReference>
<feature type="compositionally biased region" description="Basic and acidic residues" evidence="1">
    <location>
        <begin position="43"/>
        <end position="52"/>
    </location>
</feature>